<dbReference type="InterPro" id="IPR015424">
    <property type="entry name" value="PyrdxlP-dep_Trfase"/>
</dbReference>
<dbReference type="PANTHER" id="PTHR48097">
    <property type="entry name" value="L-THREONINE ALDOLASE-RELATED"/>
    <property type="match status" value="1"/>
</dbReference>
<dbReference type="EMBL" id="CP159872">
    <property type="protein sequence ID" value="XCM80272.1"/>
    <property type="molecule type" value="Genomic_DNA"/>
</dbReference>
<protein>
    <submittedName>
        <fullName evidence="5">Beta-eliminating lyase-related protein</fullName>
    </submittedName>
</protein>
<dbReference type="InterPro" id="IPR001597">
    <property type="entry name" value="ArAA_b-elim_lyase/Thr_aldolase"/>
</dbReference>
<dbReference type="GO" id="GO:0006567">
    <property type="term" value="P:L-threonine catabolic process"/>
    <property type="evidence" value="ECO:0007669"/>
    <property type="project" value="TreeGrafter"/>
</dbReference>
<dbReference type="Gene3D" id="3.40.640.10">
    <property type="entry name" value="Type I PLP-dependent aspartate aminotransferase-like (Major domain)"/>
    <property type="match status" value="1"/>
</dbReference>
<feature type="domain" description="Aromatic amino acid beta-eliminating lyase/threonine aldolase" evidence="4">
    <location>
        <begin position="83"/>
        <end position="327"/>
    </location>
</feature>
<evidence type="ECO:0000256" key="3">
    <source>
        <dbReference type="ARBA" id="ARBA00022898"/>
    </source>
</evidence>
<dbReference type="KEGG" id="kcm:ABWK59_15745"/>
<evidence type="ECO:0000256" key="2">
    <source>
        <dbReference type="ARBA" id="ARBA00006966"/>
    </source>
</evidence>
<dbReference type="SUPFAM" id="SSF53383">
    <property type="entry name" value="PLP-dependent transferases"/>
    <property type="match status" value="1"/>
</dbReference>
<proteinExistence type="inferred from homology"/>
<reference evidence="5" key="1">
    <citation type="submission" date="2024-06" db="EMBL/GenBank/DDBJ databases">
        <title>The genome sequences of Kitasatospora sp. strain HUAS MG31.</title>
        <authorList>
            <person name="Mo P."/>
        </authorList>
    </citation>
    <scope>NUCLEOTIDE SEQUENCE</scope>
    <source>
        <strain evidence="5">HUAS MG31</strain>
    </source>
</reference>
<accession>A0AAU8JWP8</accession>
<dbReference type="InterPro" id="IPR015421">
    <property type="entry name" value="PyrdxlP-dep_Trfase_major"/>
</dbReference>
<dbReference type="InterPro" id="IPR015422">
    <property type="entry name" value="PyrdxlP-dep_Trfase_small"/>
</dbReference>
<organism evidence="5">
    <name type="scientific">Kitasatospora camelliae</name>
    <dbReference type="NCBI Taxonomy" id="3156397"/>
    <lineage>
        <taxon>Bacteria</taxon>
        <taxon>Bacillati</taxon>
        <taxon>Actinomycetota</taxon>
        <taxon>Actinomycetes</taxon>
        <taxon>Kitasatosporales</taxon>
        <taxon>Streptomycetaceae</taxon>
        <taxon>Kitasatospora</taxon>
    </lineage>
</organism>
<evidence type="ECO:0000313" key="5">
    <source>
        <dbReference type="EMBL" id="XCM80272.1"/>
    </source>
</evidence>
<dbReference type="RefSeq" id="WP_354641211.1">
    <property type="nucleotide sequence ID" value="NZ_CP159872.1"/>
</dbReference>
<evidence type="ECO:0000259" key="4">
    <source>
        <dbReference type="Pfam" id="PF01212"/>
    </source>
</evidence>
<dbReference type="GO" id="GO:0008732">
    <property type="term" value="F:L-allo-threonine aldolase activity"/>
    <property type="evidence" value="ECO:0007669"/>
    <property type="project" value="TreeGrafter"/>
</dbReference>
<evidence type="ECO:0000256" key="1">
    <source>
        <dbReference type="ARBA" id="ARBA00001933"/>
    </source>
</evidence>
<comment type="similarity">
    <text evidence="2">Belongs to the threonine aldolase family.</text>
</comment>
<sequence length="399" mass="43268">MDTSRDRADALSADEHRARWFTARRTAERLLSGPRPQTVRERLAALAALGTPDPAAATSPIAPAGPGDDLDLDLLLDGRPDQYGDGPVRVLERRVAALLGTADAAYFPTGTMAQQAALQHWADLDGGRTVAMHPLAHPERHERRAYSRLSGLRAVWPTTAPRLPTAEEVRSLDEEFGTLMLELPLREAGFVLPTWEELTATVAAARERGARLHLDGARLWESAPHFGRPPADIAALFDSVYVSCYKSLGAVSGALVAGDEGFVRGVRAWRHRYGGQLFQQWPAVLSALAGLDRELPRLDDYVTHARTVAEALAELPGARINPAPPHTHQFQLWLPHPAEALDRAGLRLAEEEGIALFGTWTDPGLPPGWSMTEVTVAGPALDWTPKEVTEAGTALLALL</sequence>
<comment type="cofactor">
    <cofactor evidence="1">
        <name>pyridoxal 5'-phosphate</name>
        <dbReference type="ChEBI" id="CHEBI:597326"/>
    </cofactor>
</comment>
<dbReference type="AlphaFoldDB" id="A0AAU8JWP8"/>
<dbReference type="GO" id="GO:0005829">
    <property type="term" value="C:cytosol"/>
    <property type="evidence" value="ECO:0007669"/>
    <property type="project" value="TreeGrafter"/>
</dbReference>
<keyword evidence="3" id="KW-0663">Pyridoxal phosphate</keyword>
<keyword evidence="5" id="KW-0456">Lyase</keyword>
<name>A0AAU8JWP8_9ACTN</name>
<dbReference type="Pfam" id="PF01212">
    <property type="entry name" value="Beta_elim_lyase"/>
    <property type="match status" value="1"/>
</dbReference>
<dbReference type="GO" id="GO:0006545">
    <property type="term" value="P:glycine biosynthetic process"/>
    <property type="evidence" value="ECO:0007669"/>
    <property type="project" value="TreeGrafter"/>
</dbReference>
<gene>
    <name evidence="5" type="ORF">ABWK59_15745</name>
</gene>
<dbReference type="PANTHER" id="PTHR48097:SF9">
    <property type="entry name" value="L-THREONINE ALDOLASE"/>
    <property type="match status" value="1"/>
</dbReference>
<dbReference type="Gene3D" id="3.90.1150.10">
    <property type="entry name" value="Aspartate Aminotransferase, domain 1"/>
    <property type="match status" value="1"/>
</dbReference>